<evidence type="ECO:0000313" key="4">
    <source>
        <dbReference type="EMBL" id="PXV63025.1"/>
    </source>
</evidence>
<feature type="transmembrane region" description="Helical" evidence="2">
    <location>
        <begin position="287"/>
        <end position="308"/>
    </location>
</feature>
<proteinExistence type="predicted"/>
<organism evidence="4 5">
    <name type="scientific">Dysgonomonas alginatilytica</name>
    <dbReference type="NCBI Taxonomy" id="1605892"/>
    <lineage>
        <taxon>Bacteria</taxon>
        <taxon>Pseudomonadati</taxon>
        <taxon>Bacteroidota</taxon>
        <taxon>Bacteroidia</taxon>
        <taxon>Bacteroidales</taxon>
        <taxon>Dysgonomonadaceae</taxon>
        <taxon>Dysgonomonas</taxon>
    </lineage>
</organism>
<keyword evidence="2" id="KW-1133">Transmembrane helix</keyword>
<accession>A0A2V3PUG8</accession>
<keyword evidence="1" id="KW-0175">Coiled coil</keyword>
<dbReference type="Proteomes" id="UP000247973">
    <property type="component" value="Unassembled WGS sequence"/>
</dbReference>
<reference evidence="4 5" key="1">
    <citation type="submission" date="2018-03" db="EMBL/GenBank/DDBJ databases">
        <title>Genomic Encyclopedia of Archaeal and Bacterial Type Strains, Phase II (KMG-II): from individual species to whole genera.</title>
        <authorList>
            <person name="Goeker M."/>
        </authorList>
    </citation>
    <scope>NUCLEOTIDE SEQUENCE [LARGE SCALE GENOMIC DNA]</scope>
    <source>
        <strain evidence="4 5">DSM 100214</strain>
    </source>
</reference>
<feature type="domain" description="DUF6377" evidence="3">
    <location>
        <begin position="213"/>
        <end position="467"/>
    </location>
</feature>
<evidence type="ECO:0000256" key="1">
    <source>
        <dbReference type="SAM" id="Coils"/>
    </source>
</evidence>
<protein>
    <recommendedName>
        <fullName evidence="3">DUF6377 domain-containing protein</fullName>
    </recommendedName>
</protein>
<dbReference type="InterPro" id="IPR045957">
    <property type="entry name" value="DUF6377"/>
</dbReference>
<keyword evidence="5" id="KW-1185">Reference proteome</keyword>
<dbReference type="AlphaFoldDB" id="A0A2V3PUG8"/>
<keyword evidence="2" id="KW-0812">Transmembrane</keyword>
<evidence type="ECO:0000256" key="2">
    <source>
        <dbReference type="SAM" id="Phobius"/>
    </source>
</evidence>
<evidence type="ECO:0000313" key="5">
    <source>
        <dbReference type="Proteomes" id="UP000247973"/>
    </source>
</evidence>
<name>A0A2V3PUG8_9BACT</name>
<sequence length="510" mass="59881">MQIKEQKILEIKKMLETPDISETQRYDINVRLYDQYKTYISDSAIHFAKENLQIAYKLDDASSINKSKLSLASLYTIAGMYIESMDLLKSIDRKKIPEQLLLNYYDTYKLLYSSYSSNNLYTNIYHEKSNLYRDSLLNVLDTASNHYKIVYSEKLLDQNKLEESKQILQNLLDKSESEDHERAVLAYAIANVYKKESNLEQQRVYYTISAICDIKNAIKENASLQALAIVLYETGDIENAYRCIKSSMEDAMFCNARLRTFEISKIFPIIDTAYQERVTKQKEELQFFLILVSVLSLFLIVAVIYVYLQMKRVARIRKELYITNVKLNELNTDLQENNIQLNNLNIELSEANRIKETYIGHFLDLCSMYISKLEKYQNTLNKKAVEKKLDELYKMLKSHDMIDNELKELYDNFDNIFLHLYPNFVEDFNSLLLEEERFVLKPNELLNTELRIFALVRLGIVDSSKIASFLHYSANTIYNYRTRVRNKAAVPRDEFESLVTKIGVKFTKKS</sequence>
<feature type="coiled-coil region" evidence="1">
    <location>
        <begin position="324"/>
        <end position="354"/>
    </location>
</feature>
<gene>
    <name evidence="4" type="ORF">CLV62_11666</name>
</gene>
<dbReference type="Pfam" id="PF19904">
    <property type="entry name" value="DUF6377"/>
    <property type="match status" value="1"/>
</dbReference>
<comment type="caution">
    <text evidence="4">The sequence shown here is derived from an EMBL/GenBank/DDBJ whole genome shotgun (WGS) entry which is preliminary data.</text>
</comment>
<dbReference type="EMBL" id="QICL01000016">
    <property type="protein sequence ID" value="PXV63025.1"/>
    <property type="molecule type" value="Genomic_DNA"/>
</dbReference>
<keyword evidence="2" id="KW-0472">Membrane</keyword>
<evidence type="ECO:0000259" key="3">
    <source>
        <dbReference type="Pfam" id="PF19904"/>
    </source>
</evidence>